<dbReference type="OMA" id="YVFNIFY"/>
<dbReference type="InterPro" id="IPR046341">
    <property type="entry name" value="SET_dom_sf"/>
</dbReference>
<reference evidence="2 3" key="1">
    <citation type="submission" date="2019-04" db="EMBL/GenBank/DDBJ databases">
        <title>Fungal friends and foes A comparative genomics study of 23 Aspergillus species from section Flavi.</title>
        <authorList>
            <consortium name="DOE Joint Genome Institute"/>
            <person name="Kjaerbolling I."/>
            <person name="Vesth T.C."/>
            <person name="Frisvad J.C."/>
            <person name="Nybo J.L."/>
            <person name="Theobald S."/>
            <person name="Kildgaard S."/>
            <person name="Petersen T.I."/>
            <person name="Kuo A."/>
            <person name="Sato A."/>
            <person name="Lyhne E.K."/>
            <person name="Kogle M.E."/>
            <person name="Wiebenga A."/>
            <person name="Kun R.S."/>
            <person name="Lubbers R.J."/>
            <person name="Makela M.R."/>
            <person name="Barry K."/>
            <person name="Chovatia M."/>
            <person name="Clum A."/>
            <person name="Daum C."/>
            <person name="Haridas S."/>
            <person name="He G."/>
            <person name="LaButti K."/>
            <person name="Lipzen A."/>
            <person name="Mondo S."/>
            <person name="Pangilinan J."/>
            <person name="Riley R."/>
            <person name="Salamov A."/>
            <person name="Simmons B.A."/>
            <person name="Magnuson J.K."/>
            <person name="Henrissat B."/>
            <person name="Mortensen U.H."/>
            <person name="Larsen T.O."/>
            <person name="De vries R.P."/>
            <person name="Grigoriev I.V."/>
            <person name="Machida M."/>
            <person name="Baker S.E."/>
            <person name="Andersen M.R."/>
        </authorList>
    </citation>
    <scope>NUCLEOTIDE SEQUENCE [LARGE SCALE GENOMIC DNA]</scope>
    <source>
        <strain evidence="2 3">CBS 117618</strain>
    </source>
</reference>
<dbReference type="InterPro" id="IPR050600">
    <property type="entry name" value="SETD3_SETD6_MTase"/>
</dbReference>
<evidence type="ECO:0000313" key="2">
    <source>
        <dbReference type="EMBL" id="KAB8204721.1"/>
    </source>
</evidence>
<dbReference type="Gene3D" id="3.90.1410.10">
    <property type="entry name" value="set domain protein methyltransferase, domain 1"/>
    <property type="match status" value="1"/>
</dbReference>
<evidence type="ECO:0000259" key="1">
    <source>
        <dbReference type="PROSITE" id="PS50280"/>
    </source>
</evidence>
<feature type="domain" description="SET" evidence="1">
    <location>
        <begin position="49"/>
        <end position="292"/>
    </location>
</feature>
<keyword evidence="3" id="KW-1185">Reference proteome</keyword>
<dbReference type="FunFam" id="3.90.1410.10:FF:000039">
    <property type="entry name" value="SET domain protein (AFU_orthologue AFUA_4G11040)"/>
    <property type="match status" value="1"/>
</dbReference>
<accession>A0A5N6DHZ8</accession>
<name>A0A5N6DHZ8_ASPPA</name>
<dbReference type="InterPro" id="IPR001214">
    <property type="entry name" value="SET_dom"/>
</dbReference>
<dbReference type="GO" id="GO:0016279">
    <property type="term" value="F:protein-lysine N-methyltransferase activity"/>
    <property type="evidence" value="ECO:0007669"/>
    <property type="project" value="TreeGrafter"/>
</dbReference>
<dbReference type="AlphaFoldDB" id="A0A5N6DHZ8"/>
<dbReference type="PROSITE" id="PS50280">
    <property type="entry name" value="SET"/>
    <property type="match status" value="1"/>
</dbReference>
<sequence>MPVNSPPILTCPAYMASCLTRYRPNNDSSLEHYTALLDWMVSKGGQLHESVEIAKDERRGVHLQVKKDWKDGVPSNTHIIKTPLTSTMSYFNVIGYSFNTDDGSSVSFPERGVHFPRGFSEAVGQEESSIFFLIGQYLQGKEGFWYPYIKTLPQPGALTTPLYYEGDDLAWLEGTSLSPAREQKANILKEKYETVYTELCKAGFDGAEKYTWDLYLWASTIFVSRAFSAKVLSGVIPDTQLPEENVSVLLPFIDILNHRPLAKVEWRAGKESVAFLVLEDVAAGQEISNNYGPRNNEQLMMNYGFCLPNNPCDYRIVSLRAPPGSPLQMARSQQLEMFPGLAKETDNAYYVFNVFYPLLAPDTPMEHSIFSPALFDAVSILAANNRELETLEVTEQGIRIPDAYGNSRTTLAALSQIIIELITHIVKLRSSAVDLQNPGNLKQTHAKIYRDSQIMLSETALVIAAWTLNRARQHNFGGSWEETKQLLSSHMVRVPSGKFPEEIRSRIQVRILERQSVLANNGELFVLDDLLEILPVEMQQPCKACLQGVTQNAGRAIPMLRGSLETSPFAFPMFLCFIRAAHSDGQSNCGTVSLSSRLSKWARCLLENYPAPPEDVLWALEDEDDEQLLGMFDNVLEGIKTRNSAIFSDLEKFTGEWQGDNWWLSPNWLRWAWMITEQESVQVPEEPLALLAAGQPGKGQVMLSTASCLYIPQ</sequence>
<dbReference type="PANTHER" id="PTHR13271:SF135">
    <property type="entry name" value="SET DOMAIN PROTEIN (AFU_ORTHOLOGUE AFUA_4G11040)"/>
    <property type="match status" value="1"/>
</dbReference>
<evidence type="ECO:0000313" key="3">
    <source>
        <dbReference type="Proteomes" id="UP000326532"/>
    </source>
</evidence>
<gene>
    <name evidence="2" type="ORF">BDV34DRAFT_113067</name>
</gene>
<organism evidence="2 3">
    <name type="scientific">Aspergillus parasiticus</name>
    <dbReference type="NCBI Taxonomy" id="5067"/>
    <lineage>
        <taxon>Eukaryota</taxon>
        <taxon>Fungi</taxon>
        <taxon>Dikarya</taxon>
        <taxon>Ascomycota</taxon>
        <taxon>Pezizomycotina</taxon>
        <taxon>Eurotiomycetes</taxon>
        <taxon>Eurotiomycetidae</taxon>
        <taxon>Eurotiales</taxon>
        <taxon>Aspergillaceae</taxon>
        <taxon>Aspergillus</taxon>
        <taxon>Aspergillus subgen. Circumdati</taxon>
    </lineage>
</organism>
<proteinExistence type="predicted"/>
<protein>
    <recommendedName>
        <fullName evidence="1">SET domain-containing protein</fullName>
    </recommendedName>
</protein>
<dbReference type="EMBL" id="ML734977">
    <property type="protein sequence ID" value="KAB8204721.1"/>
    <property type="molecule type" value="Genomic_DNA"/>
</dbReference>
<dbReference type="SUPFAM" id="SSF82199">
    <property type="entry name" value="SET domain"/>
    <property type="match status" value="1"/>
</dbReference>
<dbReference type="Proteomes" id="UP000326532">
    <property type="component" value="Unassembled WGS sequence"/>
</dbReference>
<dbReference type="PANTHER" id="PTHR13271">
    <property type="entry name" value="UNCHARACTERIZED PUTATIVE METHYLTRANSFERASE"/>
    <property type="match status" value="1"/>
</dbReference>
<dbReference type="VEuPathDB" id="FungiDB:BDV34DRAFT_113067"/>